<proteinExistence type="predicted"/>
<dbReference type="VEuPathDB" id="FungiDB:HMPREF1541_04198"/>
<dbReference type="AlphaFoldDB" id="W2S0Q3"/>
<dbReference type="RefSeq" id="XP_008716766.1">
    <property type="nucleotide sequence ID" value="XM_008718544.1"/>
</dbReference>
<dbReference type="Proteomes" id="UP000030752">
    <property type="component" value="Unassembled WGS sequence"/>
</dbReference>
<dbReference type="EMBL" id="KB822719">
    <property type="protein sequence ID" value="ETN42257.1"/>
    <property type="molecule type" value="Genomic_DNA"/>
</dbReference>
<dbReference type="GeneID" id="19971537"/>
<keyword evidence="2" id="KW-1185">Reference proteome</keyword>
<name>W2S0Q3_CYPE1</name>
<protein>
    <submittedName>
        <fullName evidence="1">Uncharacterized protein</fullName>
    </submittedName>
</protein>
<sequence length="128" mass="14709">MESEQTQDAIARLGRTKEWLQLAEGMSVAKNTMAGFEKYVELILSTGNFSKQFKESQQIIINAYSTRLRTCYGELSVIQKSLIEQHWFSSTMAAALADRHLLTIKDLGKTLGEYHVFYKLNYTLARRH</sequence>
<organism evidence="1 2">
    <name type="scientific">Cyphellophora europaea (strain CBS 101466)</name>
    <name type="common">Phialophora europaea</name>
    <dbReference type="NCBI Taxonomy" id="1220924"/>
    <lineage>
        <taxon>Eukaryota</taxon>
        <taxon>Fungi</taxon>
        <taxon>Dikarya</taxon>
        <taxon>Ascomycota</taxon>
        <taxon>Pezizomycotina</taxon>
        <taxon>Eurotiomycetes</taxon>
        <taxon>Chaetothyriomycetidae</taxon>
        <taxon>Chaetothyriales</taxon>
        <taxon>Cyphellophoraceae</taxon>
        <taxon>Cyphellophora</taxon>
    </lineage>
</organism>
<dbReference type="InParanoid" id="W2S0Q3"/>
<evidence type="ECO:0000313" key="1">
    <source>
        <dbReference type="EMBL" id="ETN42257.1"/>
    </source>
</evidence>
<dbReference type="HOGENOM" id="CLU_1959494_0_0_1"/>
<reference evidence="1 2" key="1">
    <citation type="submission" date="2013-03" db="EMBL/GenBank/DDBJ databases">
        <title>The Genome Sequence of Phialophora europaea CBS 101466.</title>
        <authorList>
            <consortium name="The Broad Institute Genomics Platform"/>
            <person name="Cuomo C."/>
            <person name="de Hoog S."/>
            <person name="Gorbushina A."/>
            <person name="Walker B."/>
            <person name="Young S.K."/>
            <person name="Zeng Q."/>
            <person name="Gargeya S."/>
            <person name="Fitzgerald M."/>
            <person name="Haas B."/>
            <person name="Abouelleil A."/>
            <person name="Allen A.W."/>
            <person name="Alvarado L."/>
            <person name="Arachchi H.M."/>
            <person name="Berlin A.M."/>
            <person name="Chapman S.B."/>
            <person name="Gainer-Dewar J."/>
            <person name="Goldberg J."/>
            <person name="Griggs A."/>
            <person name="Gujja S."/>
            <person name="Hansen M."/>
            <person name="Howarth C."/>
            <person name="Imamovic A."/>
            <person name="Ireland A."/>
            <person name="Larimer J."/>
            <person name="McCowan C."/>
            <person name="Murphy C."/>
            <person name="Pearson M."/>
            <person name="Poon T.W."/>
            <person name="Priest M."/>
            <person name="Roberts A."/>
            <person name="Saif S."/>
            <person name="Shea T."/>
            <person name="Sisk P."/>
            <person name="Sykes S."/>
            <person name="Wortman J."/>
            <person name="Nusbaum C."/>
            <person name="Birren B."/>
        </authorList>
    </citation>
    <scope>NUCLEOTIDE SEQUENCE [LARGE SCALE GENOMIC DNA]</scope>
    <source>
        <strain evidence="1 2">CBS 101466</strain>
    </source>
</reference>
<evidence type="ECO:0000313" key="2">
    <source>
        <dbReference type="Proteomes" id="UP000030752"/>
    </source>
</evidence>
<gene>
    <name evidence="1" type="ORF">HMPREF1541_04198</name>
</gene>
<accession>W2S0Q3</accession>